<dbReference type="KEGG" id="ahb:bsdtb5_00440"/>
<feature type="domain" description="Serine aminopeptidase S33" evidence="2">
    <location>
        <begin position="97"/>
        <end position="196"/>
    </location>
</feature>
<dbReference type="InterPro" id="IPR052920">
    <property type="entry name" value="DNA-binding_regulatory"/>
</dbReference>
<keyword evidence="3" id="KW-0378">Hydrolase</keyword>
<dbReference type="RefSeq" id="WP_271714059.1">
    <property type="nucleotide sequence ID" value="NZ_AP024169.1"/>
</dbReference>
<name>A0A7R7EHB7_9FIRM</name>
<proteinExistence type="predicted"/>
<protein>
    <submittedName>
        <fullName evidence="3">Alpha/beta hydrolase</fullName>
    </submittedName>
</protein>
<reference evidence="3 4" key="1">
    <citation type="submission" date="2020-11" db="EMBL/GenBank/DDBJ databases">
        <title>Draft genome sequencing of a Lachnospiraceae strain isolated from anoxic soil subjected to BSD treatment.</title>
        <authorList>
            <person name="Uek A."/>
            <person name="Tonouchi A."/>
        </authorList>
    </citation>
    <scope>NUCLEOTIDE SEQUENCE [LARGE SCALE GENOMIC DNA]</scope>
    <source>
        <strain evidence="3 4">TB5</strain>
    </source>
</reference>
<dbReference type="EMBL" id="AP024169">
    <property type="protein sequence ID" value="BCN28749.1"/>
    <property type="molecule type" value="Genomic_DNA"/>
</dbReference>
<evidence type="ECO:0000313" key="3">
    <source>
        <dbReference type="EMBL" id="BCN28749.1"/>
    </source>
</evidence>
<dbReference type="InterPro" id="IPR022742">
    <property type="entry name" value="Hydrolase_4"/>
</dbReference>
<sequence length="317" mass="35444">MFHKKVKVFKIVLATFIIICIIGTVILGFLGNYLYNYALNSNAKKTIFSSSEKKLETSGEIKEPDQAWLLKKAKDITLNSKDGLLLHAYEINNKSDIYVIAVHGYRSEGLGMASYAKHFNNIGYNVLVPDLRGHGKSEGNNVGMGWPDRLDLLEWINVILKEKKNAKVILMGVSMGAATVMMASGEKLPSQVKCIIEDCGYTSVWDEFKLQLKNEFHLPAFPVLNAASVVTRLRAGYDFTEADAAKQVRKSKTPILFIHGDSDTFVPYSMLEPLYNAAKCAKMKVVIKGAEHAKSSVIDPNTYWNAVEHWVVKYTNQ</sequence>
<dbReference type="InterPro" id="IPR029058">
    <property type="entry name" value="AB_hydrolase_fold"/>
</dbReference>
<evidence type="ECO:0000313" key="4">
    <source>
        <dbReference type="Proteomes" id="UP000595897"/>
    </source>
</evidence>
<evidence type="ECO:0000256" key="1">
    <source>
        <dbReference type="SAM" id="Phobius"/>
    </source>
</evidence>
<dbReference type="Gene3D" id="3.40.50.1820">
    <property type="entry name" value="alpha/beta hydrolase"/>
    <property type="match status" value="1"/>
</dbReference>
<feature type="transmembrane region" description="Helical" evidence="1">
    <location>
        <begin position="12"/>
        <end position="35"/>
    </location>
</feature>
<dbReference type="PANTHER" id="PTHR43358:SF4">
    <property type="entry name" value="ALPHA_BETA HYDROLASE FOLD-1 DOMAIN-CONTAINING PROTEIN"/>
    <property type="match status" value="1"/>
</dbReference>
<evidence type="ECO:0000259" key="2">
    <source>
        <dbReference type="Pfam" id="PF12146"/>
    </source>
</evidence>
<keyword evidence="1" id="KW-0472">Membrane</keyword>
<organism evidence="3 4">
    <name type="scientific">Anaeromicropila herbilytica</name>
    <dbReference type="NCBI Taxonomy" id="2785025"/>
    <lineage>
        <taxon>Bacteria</taxon>
        <taxon>Bacillati</taxon>
        <taxon>Bacillota</taxon>
        <taxon>Clostridia</taxon>
        <taxon>Lachnospirales</taxon>
        <taxon>Lachnospiraceae</taxon>
        <taxon>Anaeromicropila</taxon>
    </lineage>
</organism>
<gene>
    <name evidence="3" type="ORF">bsdtb5_00440</name>
</gene>
<dbReference type="PANTHER" id="PTHR43358">
    <property type="entry name" value="ALPHA/BETA-HYDROLASE"/>
    <property type="match status" value="1"/>
</dbReference>
<keyword evidence="1" id="KW-0812">Transmembrane</keyword>
<dbReference type="GO" id="GO:0016787">
    <property type="term" value="F:hydrolase activity"/>
    <property type="evidence" value="ECO:0007669"/>
    <property type="project" value="UniProtKB-KW"/>
</dbReference>
<dbReference type="AlphaFoldDB" id="A0A7R7EHB7"/>
<accession>A0A7R7EHB7</accession>
<dbReference type="Pfam" id="PF12146">
    <property type="entry name" value="Hydrolase_4"/>
    <property type="match status" value="1"/>
</dbReference>
<keyword evidence="1" id="KW-1133">Transmembrane helix</keyword>
<dbReference type="SUPFAM" id="SSF53474">
    <property type="entry name" value="alpha/beta-Hydrolases"/>
    <property type="match status" value="1"/>
</dbReference>
<dbReference type="Proteomes" id="UP000595897">
    <property type="component" value="Chromosome"/>
</dbReference>
<keyword evidence="4" id="KW-1185">Reference proteome</keyword>